<dbReference type="Proteomes" id="UP000681027">
    <property type="component" value="Unassembled WGS sequence"/>
</dbReference>
<sequence>MEQRFENAIDNALESISPQLNFVNVGFGIVLVIFGIVLYFSGQRTKGKSGKTNAGLICAAIGIFGVVNGIIRMF</sequence>
<feature type="transmembrane region" description="Helical" evidence="1">
    <location>
        <begin position="20"/>
        <end position="40"/>
    </location>
</feature>
<keyword evidence="1" id="KW-1133">Transmembrane helix</keyword>
<keyword evidence="1" id="KW-0472">Membrane</keyword>
<dbReference type="RefSeq" id="WP_213104245.1">
    <property type="nucleotide sequence ID" value="NZ_JAGYPM010000006.1"/>
</dbReference>
<feature type="transmembrane region" description="Helical" evidence="1">
    <location>
        <begin position="52"/>
        <end position="71"/>
    </location>
</feature>
<keyword evidence="1" id="KW-0812">Transmembrane</keyword>
<protein>
    <submittedName>
        <fullName evidence="2">Uncharacterized protein</fullName>
    </submittedName>
</protein>
<comment type="caution">
    <text evidence="2">The sequence shown here is derived from an EMBL/GenBank/DDBJ whole genome shotgun (WGS) entry which is preliminary data.</text>
</comment>
<proteinExistence type="predicted"/>
<gene>
    <name evidence="2" type="ORF">KHA94_21915</name>
</gene>
<organism evidence="2 3">
    <name type="scientific">Cytobacillus citreus</name>
    <dbReference type="NCBI Taxonomy" id="2833586"/>
    <lineage>
        <taxon>Bacteria</taxon>
        <taxon>Bacillati</taxon>
        <taxon>Bacillota</taxon>
        <taxon>Bacilli</taxon>
        <taxon>Bacillales</taxon>
        <taxon>Bacillaceae</taxon>
        <taxon>Cytobacillus</taxon>
    </lineage>
</organism>
<evidence type="ECO:0000256" key="1">
    <source>
        <dbReference type="SAM" id="Phobius"/>
    </source>
</evidence>
<dbReference type="EMBL" id="JAGYPM010000006">
    <property type="protein sequence ID" value="MBS4192792.1"/>
    <property type="molecule type" value="Genomic_DNA"/>
</dbReference>
<evidence type="ECO:0000313" key="2">
    <source>
        <dbReference type="EMBL" id="MBS4192792.1"/>
    </source>
</evidence>
<accession>A0ABS5NY69</accession>
<name>A0ABS5NY69_9BACI</name>
<reference evidence="2 3" key="1">
    <citation type="submission" date="2021-05" db="EMBL/GenBank/DDBJ databases">
        <title>Novel Bacillus species.</title>
        <authorList>
            <person name="Liu G."/>
        </authorList>
    </citation>
    <scope>NUCLEOTIDE SEQUENCE [LARGE SCALE GENOMIC DNA]</scope>
    <source>
        <strain evidence="2 3">FJAT-49705</strain>
    </source>
</reference>
<keyword evidence="3" id="KW-1185">Reference proteome</keyword>
<evidence type="ECO:0000313" key="3">
    <source>
        <dbReference type="Proteomes" id="UP000681027"/>
    </source>
</evidence>